<dbReference type="EMBL" id="QEKI01000020">
    <property type="protein sequence ID" value="PVY37963.1"/>
    <property type="molecule type" value="Genomic_DNA"/>
</dbReference>
<accession>A0A2U1ANF7</accession>
<comment type="caution">
    <text evidence="2">The sequence shown here is derived from an EMBL/GenBank/DDBJ whole genome shotgun (WGS) entry which is preliminary data.</text>
</comment>
<keyword evidence="1" id="KW-0812">Transmembrane</keyword>
<keyword evidence="1" id="KW-1133">Transmembrane helix</keyword>
<dbReference type="AlphaFoldDB" id="A0A2U1ANF7"/>
<organism evidence="2 3">
    <name type="scientific">Pontibacter virosus</name>
    <dbReference type="NCBI Taxonomy" id="1765052"/>
    <lineage>
        <taxon>Bacteria</taxon>
        <taxon>Pseudomonadati</taxon>
        <taxon>Bacteroidota</taxon>
        <taxon>Cytophagia</taxon>
        <taxon>Cytophagales</taxon>
        <taxon>Hymenobacteraceae</taxon>
        <taxon>Pontibacter</taxon>
    </lineage>
</organism>
<dbReference type="Proteomes" id="UP000245466">
    <property type="component" value="Unassembled WGS sequence"/>
</dbReference>
<sequence>MINQEHLRSPITTRKKVLITIGVTFFILSMLLLDHFHGGVPSHHILQSENYPAISNWWSGLSLPILTWFLLTRVKRRVDRQQVQQLNNSIKGAIQLFITGLVLGILIAISFEYGYSPFLDNVLYIILLLSLFIPIYYAEFILGFVIGMTYTFGAILPTAFILVVAIIGMTLYRFIRPLLLKLVKMMTNKLYKRPSN</sequence>
<dbReference type="RefSeq" id="WP_116545215.1">
    <property type="nucleotide sequence ID" value="NZ_QEKI01000020.1"/>
</dbReference>
<keyword evidence="1" id="KW-0472">Membrane</keyword>
<name>A0A2U1ANF7_9BACT</name>
<reference evidence="2 3" key="1">
    <citation type="submission" date="2018-04" db="EMBL/GenBank/DDBJ databases">
        <title>Genomic Encyclopedia of Type Strains, Phase IV (KMG-IV): sequencing the most valuable type-strain genomes for metagenomic binning, comparative biology and taxonomic classification.</title>
        <authorList>
            <person name="Goeker M."/>
        </authorList>
    </citation>
    <scope>NUCLEOTIDE SEQUENCE [LARGE SCALE GENOMIC DNA]</scope>
    <source>
        <strain evidence="2 3">DSM 100231</strain>
    </source>
</reference>
<feature type="transmembrane region" description="Helical" evidence="1">
    <location>
        <begin position="92"/>
        <end position="111"/>
    </location>
</feature>
<feature type="transmembrane region" description="Helical" evidence="1">
    <location>
        <begin position="123"/>
        <end position="147"/>
    </location>
</feature>
<proteinExistence type="predicted"/>
<evidence type="ECO:0000313" key="3">
    <source>
        <dbReference type="Proteomes" id="UP000245466"/>
    </source>
</evidence>
<feature type="transmembrane region" description="Helical" evidence="1">
    <location>
        <begin position="53"/>
        <end position="71"/>
    </location>
</feature>
<gene>
    <name evidence="2" type="ORF">C8E01_12065</name>
</gene>
<evidence type="ECO:0000256" key="1">
    <source>
        <dbReference type="SAM" id="Phobius"/>
    </source>
</evidence>
<dbReference type="OrthoDB" id="9815205at2"/>
<protein>
    <submittedName>
        <fullName evidence="2">Uncharacterized protein</fullName>
    </submittedName>
</protein>
<evidence type="ECO:0000313" key="2">
    <source>
        <dbReference type="EMBL" id="PVY37963.1"/>
    </source>
</evidence>
<keyword evidence="3" id="KW-1185">Reference proteome</keyword>
<feature type="transmembrane region" description="Helical" evidence="1">
    <location>
        <begin position="17"/>
        <end position="33"/>
    </location>
</feature>
<feature type="transmembrane region" description="Helical" evidence="1">
    <location>
        <begin position="154"/>
        <end position="175"/>
    </location>
</feature>